<evidence type="ECO:0000313" key="2">
    <source>
        <dbReference type="EMBL" id="BCL59916.1"/>
    </source>
</evidence>
<protein>
    <recommendedName>
        <fullName evidence="1">PilZ domain-containing protein</fullName>
    </recommendedName>
</protein>
<keyword evidence="3" id="KW-1185">Reference proteome</keyword>
<feature type="domain" description="PilZ" evidence="1">
    <location>
        <begin position="2"/>
        <end position="88"/>
    </location>
</feature>
<dbReference type="AlphaFoldDB" id="A0A8D5JQD7"/>
<evidence type="ECO:0000313" key="3">
    <source>
        <dbReference type="Proteomes" id="UP000826725"/>
    </source>
</evidence>
<dbReference type="InterPro" id="IPR009875">
    <property type="entry name" value="PilZ_domain"/>
</dbReference>
<organism evidence="2 3">
    <name type="scientific">Desulfomarina profundi</name>
    <dbReference type="NCBI Taxonomy" id="2772557"/>
    <lineage>
        <taxon>Bacteria</taxon>
        <taxon>Pseudomonadati</taxon>
        <taxon>Thermodesulfobacteriota</taxon>
        <taxon>Desulfobulbia</taxon>
        <taxon>Desulfobulbales</taxon>
        <taxon>Desulfobulbaceae</taxon>
        <taxon>Desulfomarina</taxon>
    </lineage>
</organism>
<accession>A0A8D5JQD7</accession>
<gene>
    <name evidence="2" type="ORF">DGMP_06090</name>
</gene>
<proteinExistence type="predicted"/>
<dbReference type="Pfam" id="PF07238">
    <property type="entry name" value="PilZ"/>
    <property type="match status" value="1"/>
</dbReference>
<reference evidence="2" key="1">
    <citation type="submission" date="2020-09" db="EMBL/GenBank/DDBJ databases">
        <title>Desulfogranum mesoprofundum gen. nov., sp. nov., a novel mesophilic, sulfate-reducing chemolithoautotroph isolated from a deep-sea hydrothermal vent chimney in the Suiyo Seamount.</title>
        <authorList>
            <person name="Hashimoto Y."/>
            <person name="Nakagawa S."/>
        </authorList>
    </citation>
    <scope>NUCLEOTIDE SEQUENCE</scope>
    <source>
        <strain evidence="2">KT2</strain>
    </source>
</reference>
<dbReference type="RefSeq" id="WP_228856094.1">
    <property type="nucleotide sequence ID" value="NZ_AP024086.1"/>
</dbReference>
<dbReference type="EMBL" id="AP024086">
    <property type="protein sequence ID" value="BCL59916.1"/>
    <property type="molecule type" value="Genomic_DNA"/>
</dbReference>
<evidence type="ECO:0000259" key="1">
    <source>
        <dbReference type="Pfam" id="PF07238"/>
    </source>
</evidence>
<name>A0A8D5JQD7_9BACT</name>
<sequence>MENRRFQRMKINQMSVDISDGNGFFSGEITDVSRFGLKLDSIPLKLDDRAKHLSIVVSGRGKNFKMKARPRWTQKQTYSKNLGVEILNAPFGWTEFVMDFEPKKKDVWGTIAL</sequence>
<dbReference type="Proteomes" id="UP000826725">
    <property type="component" value="Chromosome"/>
</dbReference>
<dbReference type="KEGG" id="dbk:DGMP_06090"/>
<dbReference type="GO" id="GO:0035438">
    <property type="term" value="F:cyclic-di-GMP binding"/>
    <property type="evidence" value="ECO:0007669"/>
    <property type="project" value="InterPro"/>
</dbReference>